<dbReference type="Gene3D" id="3.30.420.40">
    <property type="match status" value="2"/>
</dbReference>
<dbReference type="InterPro" id="IPR052519">
    <property type="entry name" value="Euk-type_GlcNAc_Kinase"/>
</dbReference>
<dbReference type="InterPro" id="IPR002731">
    <property type="entry name" value="ATPase_BadF"/>
</dbReference>
<evidence type="ECO:0000259" key="1">
    <source>
        <dbReference type="Pfam" id="PF01869"/>
    </source>
</evidence>
<name>A0ABP7KWU5_9MICO</name>
<organism evidence="2 3">
    <name type="scientific">Leifsonia kafniensis</name>
    <dbReference type="NCBI Taxonomy" id="475957"/>
    <lineage>
        <taxon>Bacteria</taxon>
        <taxon>Bacillati</taxon>
        <taxon>Actinomycetota</taxon>
        <taxon>Actinomycetes</taxon>
        <taxon>Micrococcales</taxon>
        <taxon>Microbacteriaceae</taxon>
        <taxon>Leifsonia</taxon>
    </lineage>
</organism>
<dbReference type="PANTHER" id="PTHR43190:SF3">
    <property type="entry name" value="N-ACETYL-D-GLUCOSAMINE KINASE"/>
    <property type="match status" value="1"/>
</dbReference>
<evidence type="ECO:0000313" key="2">
    <source>
        <dbReference type="EMBL" id="GAA3888935.1"/>
    </source>
</evidence>
<sequence>MVSALNDPLVLCIDLGKTSSRAVLADSLGVRHSATLDGVAAAADQGVAATARILATIALLPPEPLLGATACGVGAAGTLTDPSVARTIASAIHTSLGLPVAVTSDILTAHLGAFAGAPGVTLVAGTGAVAVGLDDHGELHRVDGWGPDIGDLGSGSWLGREGMRAVLGAASGLRPPTSLGDQLAALTEGDDPVRWVAEADNRAQQLARFAPAILGEAQLGDAVSRDIVDEAIALLRATALAAAVGTQTATALGGLTRHPWFAARLFAQLAAAGLTITTPAGDALSGARLAALRSDLPHERHIHRA</sequence>
<proteinExistence type="predicted"/>
<evidence type="ECO:0000313" key="3">
    <source>
        <dbReference type="Proteomes" id="UP001501803"/>
    </source>
</evidence>
<dbReference type="RefSeq" id="WP_345068774.1">
    <property type="nucleotide sequence ID" value="NZ_BAABCN010000012.1"/>
</dbReference>
<dbReference type="Pfam" id="PF01869">
    <property type="entry name" value="BcrAD_BadFG"/>
    <property type="match status" value="1"/>
</dbReference>
<gene>
    <name evidence="2" type="ORF">GCM10022381_33450</name>
</gene>
<keyword evidence="3" id="KW-1185">Reference proteome</keyword>
<feature type="domain" description="ATPase BadF/BadG/BcrA/BcrD type" evidence="1">
    <location>
        <begin position="95"/>
        <end position="238"/>
    </location>
</feature>
<dbReference type="InterPro" id="IPR043129">
    <property type="entry name" value="ATPase_NBD"/>
</dbReference>
<reference evidence="3" key="1">
    <citation type="journal article" date="2019" name="Int. J. Syst. Evol. Microbiol.">
        <title>The Global Catalogue of Microorganisms (GCM) 10K type strain sequencing project: providing services to taxonomists for standard genome sequencing and annotation.</title>
        <authorList>
            <consortium name="The Broad Institute Genomics Platform"/>
            <consortium name="The Broad Institute Genome Sequencing Center for Infectious Disease"/>
            <person name="Wu L."/>
            <person name="Ma J."/>
        </authorList>
    </citation>
    <scope>NUCLEOTIDE SEQUENCE [LARGE SCALE GENOMIC DNA]</scope>
    <source>
        <strain evidence="3">JCM 17021</strain>
    </source>
</reference>
<dbReference type="SUPFAM" id="SSF53067">
    <property type="entry name" value="Actin-like ATPase domain"/>
    <property type="match status" value="2"/>
</dbReference>
<protein>
    <submittedName>
        <fullName evidence="2">BadF/BadG/BcrA/BcrD ATPase family protein</fullName>
    </submittedName>
</protein>
<dbReference type="Proteomes" id="UP001501803">
    <property type="component" value="Unassembled WGS sequence"/>
</dbReference>
<accession>A0ABP7KWU5</accession>
<comment type="caution">
    <text evidence="2">The sequence shown here is derived from an EMBL/GenBank/DDBJ whole genome shotgun (WGS) entry which is preliminary data.</text>
</comment>
<dbReference type="PANTHER" id="PTHR43190">
    <property type="entry name" value="N-ACETYL-D-GLUCOSAMINE KINASE"/>
    <property type="match status" value="1"/>
</dbReference>
<dbReference type="EMBL" id="BAABCN010000012">
    <property type="protein sequence ID" value="GAA3888935.1"/>
    <property type="molecule type" value="Genomic_DNA"/>
</dbReference>